<gene>
    <name evidence="2" type="ORF">DPMN_029878</name>
</gene>
<proteinExistence type="predicted"/>
<reference evidence="2" key="2">
    <citation type="submission" date="2020-11" db="EMBL/GenBank/DDBJ databases">
        <authorList>
            <person name="McCartney M.A."/>
            <person name="Auch B."/>
            <person name="Kono T."/>
            <person name="Mallez S."/>
            <person name="Becker A."/>
            <person name="Gohl D.M."/>
            <person name="Silverstein K.A.T."/>
            <person name="Koren S."/>
            <person name="Bechman K.B."/>
            <person name="Herman A."/>
            <person name="Abrahante J.E."/>
            <person name="Garbe J."/>
        </authorList>
    </citation>
    <scope>NUCLEOTIDE SEQUENCE</scope>
    <source>
        <strain evidence="2">Duluth1</strain>
        <tissue evidence="2">Whole animal</tissue>
    </source>
</reference>
<protein>
    <submittedName>
        <fullName evidence="2">Uncharacterized protein</fullName>
    </submittedName>
</protein>
<reference evidence="2" key="1">
    <citation type="journal article" date="2019" name="bioRxiv">
        <title>The Genome of the Zebra Mussel, Dreissena polymorpha: A Resource for Invasive Species Research.</title>
        <authorList>
            <person name="McCartney M.A."/>
            <person name="Auch B."/>
            <person name="Kono T."/>
            <person name="Mallez S."/>
            <person name="Zhang Y."/>
            <person name="Obille A."/>
            <person name="Becker A."/>
            <person name="Abrahante J.E."/>
            <person name="Garbe J."/>
            <person name="Badalamenti J.P."/>
            <person name="Herman A."/>
            <person name="Mangelson H."/>
            <person name="Liachko I."/>
            <person name="Sullivan S."/>
            <person name="Sone E.D."/>
            <person name="Koren S."/>
            <person name="Silverstein K.A.T."/>
            <person name="Beckman K.B."/>
            <person name="Gohl D.M."/>
        </authorList>
    </citation>
    <scope>NUCLEOTIDE SEQUENCE</scope>
    <source>
        <strain evidence="2">Duluth1</strain>
        <tissue evidence="2">Whole animal</tissue>
    </source>
</reference>
<feature type="compositionally biased region" description="Basic and acidic residues" evidence="1">
    <location>
        <begin position="55"/>
        <end position="72"/>
    </location>
</feature>
<feature type="compositionally biased region" description="Basic and acidic residues" evidence="1">
    <location>
        <begin position="102"/>
        <end position="122"/>
    </location>
</feature>
<evidence type="ECO:0000256" key="1">
    <source>
        <dbReference type="SAM" id="MobiDB-lite"/>
    </source>
</evidence>
<accession>A0A9D4LZX8</accession>
<keyword evidence="3" id="KW-1185">Reference proteome</keyword>
<comment type="caution">
    <text evidence="2">The sequence shown here is derived from an EMBL/GenBank/DDBJ whole genome shotgun (WGS) entry which is preliminary data.</text>
</comment>
<dbReference type="EMBL" id="JAIWYP010000002">
    <property type="protein sequence ID" value="KAH3866778.1"/>
    <property type="molecule type" value="Genomic_DNA"/>
</dbReference>
<sequence length="148" mass="16698">MGILEVAAEYPKPKDAATIDKSSRKQYNNLGNCRRTNERTNEQTDKRKKGRTNGRTKEETTNGRTYERRQYELHGTIQSRNPVGRNVRLQNKQPKASLNSVQDERIDGRTNELTDGRTDGLNKGRTGARTNEGTTEVRCDGANLGTDM</sequence>
<organism evidence="2 3">
    <name type="scientific">Dreissena polymorpha</name>
    <name type="common">Zebra mussel</name>
    <name type="synonym">Mytilus polymorpha</name>
    <dbReference type="NCBI Taxonomy" id="45954"/>
    <lineage>
        <taxon>Eukaryota</taxon>
        <taxon>Metazoa</taxon>
        <taxon>Spiralia</taxon>
        <taxon>Lophotrochozoa</taxon>
        <taxon>Mollusca</taxon>
        <taxon>Bivalvia</taxon>
        <taxon>Autobranchia</taxon>
        <taxon>Heteroconchia</taxon>
        <taxon>Euheterodonta</taxon>
        <taxon>Imparidentia</taxon>
        <taxon>Neoheterodontei</taxon>
        <taxon>Myida</taxon>
        <taxon>Dreissenoidea</taxon>
        <taxon>Dreissenidae</taxon>
        <taxon>Dreissena</taxon>
    </lineage>
</organism>
<feature type="compositionally biased region" description="Polar residues" evidence="1">
    <location>
        <begin position="88"/>
        <end position="101"/>
    </location>
</feature>
<dbReference type="Proteomes" id="UP000828390">
    <property type="component" value="Unassembled WGS sequence"/>
</dbReference>
<evidence type="ECO:0000313" key="3">
    <source>
        <dbReference type="Proteomes" id="UP000828390"/>
    </source>
</evidence>
<name>A0A9D4LZX8_DREPO</name>
<feature type="region of interest" description="Disordered" evidence="1">
    <location>
        <begin position="15"/>
        <end position="133"/>
    </location>
</feature>
<evidence type="ECO:0000313" key="2">
    <source>
        <dbReference type="EMBL" id="KAH3866778.1"/>
    </source>
</evidence>
<dbReference type="AlphaFoldDB" id="A0A9D4LZX8"/>
<feature type="compositionally biased region" description="Basic and acidic residues" evidence="1">
    <location>
        <begin position="35"/>
        <end position="45"/>
    </location>
</feature>